<keyword evidence="7" id="KW-1185">Reference proteome</keyword>
<dbReference type="InterPro" id="IPR050134">
    <property type="entry name" value="NAD-dep_sirtuin_deacylases"/>
</dbReference>
<comment type="similarity">
    <text evidence="1">Belongs to the sirtuin family. Class I subfamily.</text>
</comment>
<dbReference type="OrthoDB" id="2919105at2759"/>
<dbReference type="CDD" id="cd00296">
    <property type="entry name" value="SIR2"/>
    <property type="match status" value="1"/>
</dbReference>
<keyword evidence="4" id="KW-0479">Metal-binding</keyword>
<proteinExistence type="inferred from homology"/>
<dbReference type="PANTHER" id="PTHR11085">
    <property type="entry name" value="NAD-DEPENDENT PROTEIN DEACYLASE SIRTUIN-5, MITOCHONDRIAL-RELATED"/>
    <property type="match status" value="1"/>
</dbReference>
<keyword evidence="3" id="KW-0520">NAD</keyword>
<organism evidence="6 7">
    <name type="scientific">Mitosporidium daphniae</name>
    <dbReference type="NCBI Taxonomy" id="1485682"/>
    <lineage>
        <taxon>Eukaryota</taxon>
        <taxon>Fungi</taxon>
        <taxon>Fungi incertae sedis</taxon>
        <taxon>Microsporidia</taxon>
        <taxon>Mitosporidium</taxon>
    </lineage>
</organism>
<dbReference type="EMBL" id="JMKJ01000044">
    <property type="protein sequence ID" value="KGG52748.1"/>
    <property type="molecule type" value="Genomic_DNA"/>
</dbReference>
<dbReference type="SUPFAM" id="SSF52467">
    <property type="entry name" value="DHS-like NAD/FAD-binding domain"/>
    <property type="match status" value="1"/>
</dbReference>
<gene>
    <name evidence="6" type="ORF">DI09_13p370</name>
</gene>
<evidence type="ECO:0000256" key="4">
    <source>
        <dbReference type="PROSITE-ProRule" id="PRU00236"/>
    </source>
</evidence>
<dbReference type="PANTHER" id="PTHR11085:SF8">
    <property type="entry name" value="NAD-DEPENDENT HISTONE DEACETYLASE HST3"/>
    <property type="match status" value="1"/>
</dbReference>
<evidence type="ECO:0000313" key="7">
    <source>
        <dbReference type="Proteomes" id="UP000029725"/>
    </source>
</evidence>
<evidence type="ECO:0000256" key="3">
    <source>
        <dbReference type="ARBA" id="ARBA00023027"/>
    </source>
</evidence>
<dbReference type="InterPro" id="IPR003000">
    <property type="entry name" value="Sirtuin"/>
</dbReference>
<keyword evidence="4" id="KW-0862">Zinc</keyword>
<feature type="binding site" evidence="4">
    <location>
        <position position="125"/>
    </location>
    <ligand>
        <name>Zn(2+)</name>
        <dbReference type="ChEBI" id="CHEBI:29105"/>
    </ligand>
</feature>
<sequence length="364" mass="40720">MVEKRFPGILSKGQHLFDASILSSSDERVAKSYFTFLGMLKRLSDLASPTTTHSFFSFLSSSKKLLRIYTQNIDGLERKVTLPAEKIVYLHGSLEYLCCTICAYRQTFSNDNYVKYESDGIPYKCPSCLDRVNARIVSGKRSLPVGVLTPPILLYNHVNSSKNTVPNLEVKQGDVVASALFEDESVLRRKKEIILFVVGTSCKVIGVKKLIKRMAPLSCMTVFINKTPLPQKEWNSVFNVQLIGDCDAIFEKIWKSVQGPSSITTYFRSTIATMEAAKPEKSHVENSSNCVNIKATSSPVKKTLDFYFEKSPVRVVRKFSELPITPPALISKSCHRLSISPCKSPTTNPALPFKCTKHSPKLEK</sequence>
<feature type="binding site" evidence="4">
    <location>
        <position position="102"/>
    </location>
    <ligand>
        <name>Zn(2+)</name>
        <dbReference type="ChEBI" id="CHEBI:29105"/>
    </ligand>
</feature>
<dbReference type="GO" id="GO:0046872">
    <property type="term" value="F:metal ion binding"/>
    <property type="evidence" value="ECO:0007669"/>
    <property type="project" value="UniProtKB-KW"/>
</dbReference>
<evidence type="ECO:0000259" key="5">
    <source>
        <dbReference type="PROSITE" id="PS50305"/>
    </source>
</evidence>
<feature type="binding site" evidence="4">
    <location>
        <position position="99"/>
    </location>
    <ligand>
        <name>Zn(2+)</name>
        <dbReference type="ChEBI" id="CHEBI:29105"/>
    </ligand>
</feature>
<dbReference type="GO" id="GO:0005634">
    <property type="term" value="C:nucleus"/>
    <property type="evidence" value="ECO:0007669"/>
    <property type="project" value="TreeGrafter"/>
</dbReference>
<dbReference type="Pfam" id="PF02146">
    <property type="entry name" value="SIR2"/>
    <property type="match status" value="1"/>
</dbReference>
<feature type="binding site" evidence="4">
    <location>
        <position position="128"/>
    </location>
    <ligand>
        <name>Zn(2+)</name>
        <dbReference type="ChEBI" id="CHEBI:29105"/>
    </ligand>
</feature>
<evidence type="ECO:0000256" key="2">
    <source>
        <dbReference type="ARBA" id="ARBA00022679"/>
    </source>
</evidence>
<comment type="caution">
    <text evidence="6">The sequence shown here is derived from an EMBL/GenBank/DDBJ whole genome shotgun (WGS) entry which is preliminary data.</text>
</comment>
<dbReference type="AlphaFoldDB" id="A0A098VUE6"/>
<reference evidence="6 7" key="1">
    <citation type="submission" date="2014-04" db="EMBL/GenBank/DDBJ databases">
        <title>A new species of microsporidia sheds light on the evolution of extreme parasitism.</title>
        <authorList>
            <person name="Haag K.L."/>
            <person name="James T.Y."/>
            <person name="Larsson R."/>
            <person name="Schaer T.M."/>
            <person name="Refardt D."/>
            <person name="Pombert J.-F."/>
            <person name="Ebert D."/>
        </authorList>
    </citation>
    <scope>NUCLEOTIDE SEQUENCE [LARGE SCALE GENOMIC DNA]</scope>
    <source>
        <strain evidence="6 7">UGP3</strain>
        <tissue evidence="6">Spores</tissue>
    </source>
</reference>
<dbReference type="VEuPathDB" id="MicrosporidiaDB:DI09_13p370"/>
<dbReference type="GO" id="GO:0070403">
    <property type="term" value="F:NAD+ binding"/>
    <property type="evidence" value="ECO:0007669"/>
    <property type="project" value="InterPro"/>
</dbReference>
<protein>
    <recommendedName>
        <fullName evidence="5">Deacetylase sirtuin-type domain-containing protein</fullName>
    </recommendedName>
</protein>
<feature type="domain" description="Deacetylase sirtuin-type" evidence="5">
    <location>
        <begin position="1"/>
        <end position="270"/>
    </location>
</feature>
<accession>A0A098VUE6</accession>
<dbReference type="RefSeq" id="XP_013239175.1">
    <property type="nucleotide sequence ID" value="XM_013383721.1"/>
</dbReference>
<dbReference type="PROSITE" id="PS50305">
    <property type="entry name" value="SIRTUIN"/>
    <property type="match status" value="1"/>
</dbReference>
<evidence type="ECO:0000313" key="6">
    <source>
        <dbReference type="EMBL" id="KGG52748.1"/>
    </source>
</evidence>
<dbReference type="Proteomes" id="UP000029725">
    <property type="component" value="Unassembled WGS sequence"/>
</dbReference>
<dbReference type="HOGENOM" id="CLU_760934_0_0_1"/>
<dbReference type="Gene3D" id="3.40.50.1220">
    <property type="entry name" value="TPP-binding domain"/>
    <property type="match status" value="1"/>
</dbReference>
<dbReference type="GeneID" id="25258395"/>
<keyword evidence="2" id="KW-0808">Transferase</keyword>
<dbReference type="InterPro" id="IPR029035">
    <property type="entry name" value="DHS-like_NAD/FAD-binding_dom"/>
</dbReference>
<dbReference type="InterPro" id="IPR026590">
    <property type="entry name" value="Ssirtuin_cat_dom"/>
</dbReference>
<feature type="active site" description="Proton acceptor" evidence="4">
    <location>
        <position position="91"/>
    </location>
</feature>
<dbReference type="GO" id="GO:0017136">
    <property type="term" value="F:histone deacetylase activity, NAD-dependent"/>
    <property type="evidence" value="ECO:0007669"/>
    <property type="project" value="TreeGrafter"/>
</dbReference>
<evidence type="ECO:0000256" key="1">
    <source>
        <dbReference type="ARBA" id="ARBA00006924"/>
    </source>
</evidence>
<name>A0A098VUE6_9MICR</name>